<evidence type="ECO:0000256" key="1">
    <source>
        <dbReference type="ARBA" id="ARBA00004496"/>
    </source>
</evidence>
<dbReference type="EC" id="3.4.21.-" evidence="7"/>
<dbReference type="Gene3D" id="3.30.750.44">
    <property type="match status" value="1"/>
</dbReference>
<evidence type="ECO:0000256" key="4">
    <source>
        <dbReference type="ARBA" id="ARBA00022670"/>
    </source>
</evidence>
<evidence type="ECO:0000259" key="11">
    <source>
        <dbReference type="SMART" id="SM00245"/>
    </source>
</evidence>
<evidence type="ECO:0000256" key="5">
    <source>
        <dbReference type="ARBA" id="ARBA00022801"/>
    </source>
</evidence>
<dbReference type="Gene3D" id="3.90.226.10">
    <property type="entry name" value="2-enoyl-CoA Hydratase, Chain A, domain 1"/>
    <property type="match status" value="1"/>
</dbReference>
<dbReference type="AlphaFoldDB" id="A0A1W2H1D0"/>
<gene>
    <name evidence="12" type="ORF">SAMN00777080_1275</name>
</gene>
<dbReference type="InterPro" id="IPR005151">
    <property type="entry name" value="Tail-specific_protease"/>
</dbReference>
<organism evidence="12 13">
    <name type="scientific">Aquiflexum balticum DSM 16537</name>
    <dbReference type="NCBI Taxonomy" id="758820"/>
    <lineage>
        <taxon>Bacteria</taxon>
        <taxon>Pseudomonadati</taxon>
        <taxon>Bacteroidota</taxon>
        <taxon>Cytophagia</taxon>
        <taxon>Cytophagales</taxon>
        <taxon>Cyclobacteriaceae</taxon>
        <taxon>Aquiflexum</taxon>
    </lineage>
</organism>
<sequence length="1088" mass="122848">MKAILRFFTISIFLVSGPIFGQQSIGYFMQPDVNQDVVVFVAEGDIWKVSLNGGEAIRLTTHAGEESSPKISPDGKWVAYAATYEGPTEVYLIPISGGLPRRLTYESAASIPTAWKSTSEVAYVTNQYSTLPRLNTVLLNIENGIKSILPLEMAAEGSFNDSGDTYFFVRPTYHNNVTKRYEGGTARQLWKYTSGQDEAVKLTNDYKGEDHHPIYHGDRVYFLSSRDGIQNIWSIDENGTDLKKHTQQSSYDVREASIHGNNLVYRSGADLYLQDLASGMDKKLAISLTSDFDQLREYWIDNPANYVTNISVSNDGEKVALTARGRVFVFPAKQGRSLRLSQKDGVRYRDAVFSPDGKDILSFSDESGEFEIHQYSGLGLDQGKRLTEDGSTLRFGLLPSPDGKKLAYYDLNNDLWTQDLVSGKKVKASKNDQNLSGAMAWSPDSKWLAFGQAASNTFMQLFIFNPESGKRIPLTSDRTNSMSPQWSPDGKWIYFLSDRNFESRIGSPWGTRQPEPFWEKQIKIYQVGLKKGLVSPFQPKNELKPAEEKKEDSPVKVEIDEDGLMERLRELPIPAGNYKNLVVTDKAIYYHRIGPGMGVYFGGGASSDDNPALMMTVIDEKAEQKVFADKINSYVTSLNNKYAVLRMGSNHYVVELGTAPVSDLSKNQLNLNGWKFSVDPKEDWKQIYTDAWRMERDYFYDRNMHGVDWDAMYKKYLPLVDRVTTRRELSDVMGELIGELSVLHTSVGGGDLRSGEDKIQFGMLGGRFSRNEKLRGYTIEHIFLSDPDYPDEMSPLSHPDLNISKGDVITHIDGVSVMDAPDLQYLLRDKASKQVRIKLLNSIGADKGDRIIHPMTSAQESNLRYNEWEYTRRLMVEEKSNGELGYVHLRAMTARDIGQWYRDFYPQFKKSGLVIDVRNNRGGNIDSFILEKLMREVFFYWKSRTGEPYWNMPYAFRGHLVLLVDEFTASDGEAFAEGFRRLNMGKSIGARTWGGEVWLSGVNTLTDNGVARAPMNGVYGEEGEWLIEGVGFIPDIELINMPKATFDGNDAQLDAAIEHLQELIKMDPRPVPNPPAYPDKSFGNNKKN</sequence>
<feature type="active site" description="Nucleophile" evidence="8">
    <location>
        <position position="970"/>
    </location>
</feature>
<dbReference type="Gene3D" id="2.30.42.10">
    <property type="match status" value="1"/>
</dbReference>
<keyword evidence="3 7" id="KW-0963">Cytoplasm</keyword>
<dbReference type="Pfam" id="PF14684">
    <property type="entry name" value="Tricorn_C1"/>
    <property type="match status" value="1"/>
</dbReference>
<dbReference type="Pfam" id="PF26550">
    <property type="entry name" value="Tricorn_2nd"/>
    <property type="match status" value="1"/>
</dbReference>
<dbReference type="Proteomes" id="UP000192333">
    <property type="component" value="Chromosome I"/>
</dbReference>
<evidence type="ECO:0000256" key="8">
    <source>
        <dbReference type="PIRSR" id="PIRSR036421-1"/>
    </source>
</evidence>
<evidence type="ECO:0000256" key="2">
    <source>
        <dbReference type="ARBA" id="ARBA00008524"/>
    </source>
</evidence>
<dbReference type="SMART" id="SM00245">
    <property type="entry name" value="TSPc"/>
    <property type="match status" value="1"/>
</dbReference>
<dbReference type="GO" id="GO:0006508">
    <property type="term" value="P:proteolysis"/>
    <property type="evidence" value="ECO:0007669"/>
    <property type="project" value="UniProtKB-UniRule"/>
</dbReference>
<dbReference type="STRING" id="758820.SAMN00777080_1275"/>
<evidence type="ECO:0000256" key="3">
    <source>
        <dbReference type="ARBA" id="ARBA00022490"/>
    </source>
</evidence>
<dbReference type="GO" id="GO:0005737">
    <property type="term" value="C:cytoplasm"/>
    <property type="evidence" value="ECO:0007669"/>
    <property type="project" value="UniProtKB-SubCell"/>
</dbReference>
<evidence type="ECO:0000313" key="12">
    <source>
        <dbReference type="EMBL" id="SMD42713.1"/>
    </source>
</evidence>
<evidence type="ECO:0000256" key="10">
    <source>
        <dbReference type="SAM" id="MobiDB-lite"/>
    </source>
</evidence>
<dbReference type="EMBL" id="LT838813">
    <property type="protein sequence ID" value="SMD42713.1"/>
    <property type="molecule type" value="Genomic_DNA"/>
</dbReference>
<evidence type="ECO:0000256" key="7">
    <source>
        <dbReference type="PIRNR" id="PIRNR036421"/>
    </source>
</evidence>
<dbReference type="SUPFAM" id="SSF52096">
    <property type="entry name" value="ClpP/crotonase"/>
    <property type="match status" value="1"/>
</dbReference>
<dbReference type="InterPro" id="IPR028204">
    <property type="entry name" value="Tricorn_C1"/>
</dbReference>
<dbReference type="InterPro" id="IPR012393">
    <property type="entry name" value="Tricorn_protease"/>
</dbReference>
<dbReference type="InterPro" id="IPR015943">
    <property type="entry name" value="WD40/YVTN_repeat-like_dom_sf"/>
</dbReference>
<dbReference type="Gene3D" id="2.130.10.10">
    <property type="entry name" value="YVTN repeat-like/Quinoprotein amine dehydrogenase"/>
    <property type="match status" value="1"/>
</dbReference>
<keyword evidence="13" id="KW-1185">Reference proteome</keyword>
<feature type="site" description="Transition state stabilizer; via amide nitrogen" evidence="9">
    <location>
        <position position="971"/>
    </location>
</feature>
<dbReference type="InterPro" id="IPR036034">
    <property type="entry name" value="PDZ_sf"/>
</dbReference>
<dbReference type="PANTHER" id="PTHR43253:SF1">
    <property type="entry name" value="TRICORN PROTEASE HOMOLOG 2-RELATED"/>
    <property type="match status" value="1"/>
</dbReference>
<dbReference type="PANTHER" id="PTHR43253">
    <property type="entry name" value="TRICORN PROTEASE HOMOLOG 2-RELATED"/>
    <property type="match status" value="1"/>
</dbReference>
<evidence type="ECO:0000256" key="6">
    <source>
        <dbReference type="ARBA" id="ARBA00022825"/>
    </source>
</evidence>
<dbReference type="GO" id="GO:0008236">
    <property type="term" value="F:serine-type peptidase activity"/>
    <property type="evidence" value="ECO:0007669"/>
    <property type="project" value="UniProtKB-UniRule"/>
</dbReference>
<protein>
    <recommendedName>
        <fullName evidence="7">Tricorn protease homolog</fullName>
        <ecNumber evidence="7">3.4.21.-</ecNumber>
    </recommendedName>
</protein>
<dbReference type="RefSeq" id="WP_084119486.1">
    <property type="nucleotide sequence ID" value="NZ_LT838813.1"/>
</dbReference>
<feature type="active site" description="Charge relay system" evidence="8">
    <location>
        <position position="744"/>
    </location>
</feature>
<dbReference type="Gene3D" id="2.120.10.60">
    <property type="entry name" value="Tricorn protease N-terminal domain"/>
    <property type="match status" value="1"/>
</dbReference>
<dbReference type="Pfam" id="PF26549">
    <property type="entry name" value="Tricorn_N"/>
    <property type="match status" value="1"/>
</dbReference>
<dbReference type="Pfam" id="PF14685">
    <property type="entry name" value="PDZ_Tricorn"/>
    <property type="match status" value="1"/>
</dbReference>
<dbReference type="InterPro" id="IPR029045">
    <property type="entry name" value="ClpP/crotonase-like_dom_sf"/>
</dbReference>
<dbReference type="PIRSF" id="PIRSF036421">
    <property type="entry name" value="Tricorn_protease"/>
    <property type="match status" value="1"/>
</dbReference>
<comment type="subcellular location">
    <subcellularLocation>
        <location evidence="1 7">Cytoplasm</location>
    </subcellularLocation>
</comment>
<accession>A0A1W2H1D0</accession>
<evidence type="ECO:0000313" key="13">
    <source>
        <dbReference type="Proteomes" id="UP000192333"/>
    </source>
</evidence>
<dbReference type="Pfam" id="PF03572">
    <property type="entry name" value="Peptidase_S41"/>
    <property type="match status" value="1"/>
</dbReference>
<feature type="active site" description="Charge relay system" evidence="8">
    <location>
        <position position="1028"/>
    </location>
</feature>
<feature type="domain" description="Tail specific protease" evidence="11">
    <location>
        <begin position="832"/>
        <end position="1039"/>
    </location>
</feature>
<comment type="similarity">
    <text evidence="2 7">Belongs to the peptidase S41B family.</text>
</comment>
<keyword evidence="5 7" id="KW-0378">Hydrolase</keyword>
<dbReference type="SUPFAM" id="SSF69304">
    <property type="entry name" value="Tricorn protease N-terminal domain"/>
    <property type="match status" value="1"/>
</dbReference>
<dbReference type="OrthoDB" id="9815657at2"/>
<name>A0A1W2H1D0_9BACT</name>
<dbReference type="CDD" id="cd07562">
    <property type="entry name" value="Peptidase_S41_TRI"/>
    <property type="match status" value="1"/>
</dbReference>
<dbReference type="SUPFAM" id="SSF50156">
    <property type="entry name" value="PDZ domain-like"/>
    <property type="match status" value="1"/>
</dbReference>
<keyword evidence="4 7" id="KW-0645">Protease</keyword>
<feature type="region of interest" description="Disordered" evidence="10">
    <location>
        <begin position="1067"/>
        <end position="1088"/>
    </location>
</feature>
<keyword evidence="6 7" id="KW-0720">Serine protease</keyword>
<dbReference type="SUPFAM" id="SSF69322">
    <property type="entry name" value="Tricorn protease domain 2"/>
    <property type="match status" value="1"/>
</dbReference>
<comment type="function">
    <text evidence="7">Degrades oligopeptides.</text>
</comment>
<proteinExistence type="inferred from homology"/>
<dbReference type="InterPro" id="IPR029414">
    <property type="entry name" value="Tricorn_PDZ"/>
</dbReference>
<evidence type="ECO:0000256" key="9">
    <source>
        <dbReference type="PIRSR" id="PIRSR036421-3"/>
    </source>
</evidence>
<reference evidence="13" key="1">
    <citation type="submission" date="2017-04" db="EMBL/GenBank/DDBJ databases">
        <authorList>
            <person name="Varghese N."/>
            <person name="Submissions S."/>
        </authorList>
    </citation>
    <scope>NUCLEOTIDE SEQUENCE [LARGE SCALE GENOMIC DNA]</scope>
    <source>
        <strain evidence="13">DSM 16537</strain>
    </source>
</reference>